<protein>
    <submittedName>
        <fullName evidence="1">Uncharacterized protein</fullName>
    </submittedName>
</protein>
<proteinExistence type="predicted"/>
<organism evidence="1 2">
    <name type="scientific">Irpex rosettiformis</name>
    <dbReference type="NCBI Taxonomy" id="378272"/>
    <lineage>
        <taxon>Eukaryota</taxon>
        <taxon>Fungi</taxon>
        <taxon>Dikarya</taxon>
        <taxon>Basidiomycota</taxon>
        <taxon>Agaricomycotina</taxon>
        <taxon>Agaricomycetes</taxon>
        <taxon>Polyporales</taxon>
        <taxon>Irpicaceae</taxon>
        <taxon>Irpex</taxon>
    </lineage>
</organism>
<evidence type="ECO:0000313" key="1">
    <source>
        <dbReference type="EMBL" id="KAI0094529.1"/>
    </source>
</evidence>
<reference evidence="1" key="1">
    <citation type="journal article" date="2021" name="Environ. Microbiol.">
        <title>Gene family expansions and transcriptome signatures uncover fungal adaptations to wood decay.</title>
        <authorList>
            <person name="Hage H."/>
            <person name="Miyauchi S."/>
            <person name="Viragh M."/>
            <person name="Drula E."/>
            <person name="Min B."/>
            <person name="Chaduli D."/>
            <person name="Navarro D."/>
            <person name="Favel A."/>
            <person name="Norest M."/>
            <person name="Lesage-Meessen L."/>
            <person name="Balint B."/>
            <person name="Merenyi Z."/>
            <person name="de Eugenio L."/>
            <person name="Morin E."/>
            <person name="Martinez A.T."/>
            <person name="Baldrian P."/>
            <person name="Stursova M."/>
            <person name="Martinez M.J."/>
            <person name="Novotny C."/>
            <person name="Magnuson J.K."/>
            <person name="Spatafora J.W."/>
            <person name="Maurice S."/>
            <person name="Pangilinan J."/>
            <person name="Andreopoulos W."/>
            <person name="LaButti K."/>
            <person name="Hundley H."/>
            <person name="Na H."/>
            <person name="Kuo A."/>
            <person name="Barry K."/>
            <person name="Lipzen A."/>
            <person name="Henrissat B."/>
            <person name="Riley R."/>
            <person name="Ahrendt S."/>
            <person name="Nagy L.G."/>
            <person name="Grigoriev I.V."/>
            <person name="Martin F."/>
            <person name="Rosso M.N."/>
        </authorList>
    </citation>
    <scope>NUCLEOTIDE SEQUENCE</scope>
    <source>
        <strain evidence="1">CBS 384.51</strain>
    </source>
</reference>
<name>A0ACB8UJT2_9APHY</name>
<keyword evidence="2" id="KW-1185">Reference proteome</keyword>
<feature type="non-terminal residue" evidence="1">
    <location>
        <position position="314"/>
    </location>
</feature>
<gene>
    <name evidence="1" type="ORF">BDY19DRAFT_913228</name>
</gene>
<dbReference type="EMBL" id="MU274900">
    <property type="protein sequence ID" value="KAI0094529.1"/>
    <property type="molecule type" value="Genomic_DNA"/>
</dbReference>
<dbReference type="Proteomes" id="UP001055072">
    <property type="component" value="Unassembled WGS sequence"/>
</dbReference>
<evidence type="ECO:0000313" key="2">
    <source>
        <dbReference type="Proteomes" id="UP001055072"/>
    </source>
</evidence>
<comment type="caution">
    <text evidence="1">The sequence shown here is derived from an EMBL/GenBank/DDBJ whole genome shotgun (WGS) entry which is preliminary data.</text>
</comment>
<sequence length="314" mass="36144">MWVLNCSFACFEEFYQFIRGFPNLFKLRIADCTWGVSTLRQARLYGAYRGQLMASSVKDIPSLLDTLSISIRNPLEQDPIYDLTAFTTWIMQEPIEELQSVVLDMSFTFTELHEQATRSILHSFGPTLVEVSFNLSEPVNEEFNRVVALYPNLSANTRLKSLSFDSLASDLMRPNYLLSTLSSVTSPALEYLSLIAELYHLEDAQFNYLGLDSVVEHLAFRSNFPSLKLVELIILNSVGPECPRGIEMWRFIHERMAPLRQKGVQVKCRLECPDEILGRNIYFYNSVSYEKGEYETNKDEEDLCNTPLMLRSYN</sequence>
<accession>A0ACB8UJT2</accession>